<evidence type="ECO:0000313" key="1">
    <source>
        <dbReference type="EMBL" id="CAD7223210.1"/>
    </source>
</evidence>
<accession>A0A7R8ZGA3</accession>
<gene>
    <name evidence="1" type="ORF">CTOB1V02_LOCUS1200</name>
</gene>
<proteinExistence type="predicted"/>
<name>A0A7R8ZGA3_9CRUS</name>
<sequence length="199" mass="23042">MYSRTTDLEDAIDVRELTGRDVVEDWPFSRFLRKGNMEEKEYYYSSRKLNKSISSSAARPTLLRRKLRQQMESQIDPPTEKYGFVSGVGSTQAPYRYRLSAKERKYWFLTLSATQCVSYELQKKLASERLVVTPNSLMDRWIYMQGPKARLMRVNSSRSRQFLEQAKSAADLHSDQFVSHSACDCHLHLASFGDKSPSC</sequence>
<reference evidence="1" key="1">
    <citation type="submission" date="2020-11" db="EMBL/GenBank/DDBJ databases">
        <authorList>
            <person name="Tran Van P."/>
        </authorList>
    </citation>
    <scope>NUCLEOTIDE SEQUENCE</scope>
</reference>
<protein>
    <submittedName>
        <fullName evidence="1">Uncharacterized protein</fullName>
    </submittedName>
</protein>
<dbReference type="AlphaFoldDB" id="A0A7R8ZGA3"/>
<dbReference type="EMBL" id="OB660168">
    <property type="protein sequence ID" value="CAD7223210.1"/>
    <property type="molecule type" value="Genomic_DNA"/>
</dbReference>
<organism evidence="1">
    <name type="scientific">Cyprideis torosa</name>
    <dbReference type="NCBI Taxonomy" id="163714"/>
    <lineage>
        <taxon>Eukaryota</taxon>
        <taxon>Metazoa</taxon>
        <taxon>Ecdysozoa</taxon>
        <taxon>Arthropoda</taxon>
        <taxon>Crustacea</taxon>
        <taxon>Oligostraca</taxon>
        <taxon>Ostracoda</taxon>
        <taxon>Podocopa</taxon>
        <taxon>Podocopida</taxon>
        <taxon>Cytherocopina</taxon>
        <taxon>Cytheroidea</taxon>
        <taxon>Cytherideidae</taxon>
        <taxon>Cyprideis</taxon>
    </lineage>
</organism>